<dbReference type="InterPro" id="IPR028871">
    <property type="entry name" value="BlueCu_1_BS"/>
</dbReference>
<dbReference type="InterPro" id="IPR008972">
    <property type="entry name" value="Cupredoxin"/>
</dbReference>
<protein>
    <submittedName>
        <fullName evidence="8">Mavicyanin</fullName>
    </submittedName>
</protein>
<dbReference type="SUPFAM" id="SSF49503">
    <property type="entry name" value="Cupredoxins"/>
    <property type="match status" value="1"/>
</dbReference>
<dbReference type="Pfam" id="PF02298">
    <property type="entry name" value="Cu_bind_like"/>
    <property type="match status" value="1"/>
</dbReference>
<evidence type="ECO:0000256" key="2">
    <source>
        <dbReference type="ARBA" id="ARBA00023008"/>
    </source>
</evidence>
<accession>A0A1U7ZM19</accession>
<dbReference type="GO" id="GO:0009055">
    <property type="term" value="F:electron transfer activity"/>
    <property type="evidence" value="ECO:0007669"/>
    <property type="project" value="InterPro"/>
</dbReference>
<dbReference type="STRING" id="4432.A0A1U7ZM19"/>
<dbReference type="OrthoDB" id="2331100at2759"/>
<dbReference type="PROSITE" id="PS00196">
    <property type="entry name" value="COPPER_BLUE"/>
    <property type="match status" value="1"/>
</dbReference>
<dbReference type="InterPro" id="IPR003245">
    <property type="entry name" value="Phytocyanin_dom"/>
</dbReference>
<dbReference type="eggNOG" id="ENOG502RZRN">
    <property type="taxonomic scope" value="Eukaryota"/>
</dbReference>
<evidence type="ECO:0000256" key="5">
    <source>
        <dbReference type="SAM" id="SignalP"/>
    </source>
</evidence>
<dbReference type="GO" id="GO:0046872">
    <property type="term" value="F:metal ion binding"/>
    <property type="evidence" value="ECO:0007669"/>
    <property type="project" value="UniProtKB-KW"/>
</dbReference>
<dbReference type="FunFam" id="2.60.40.420:FF:000003">
    <property type="entry name" value="Blue copper"/>
    <property type="match status" value="1"/>
</dbReference>
<proteinExistence type="predicted"/>
<keyword evidence="5" id="KW-0732">Signal</keyword>
<dbReference type="PROSITE" id="PS51485">
    <property type="entry name" value="PHYTOCYANIN"/>
    <property type="match status" value="1"/>
</dbReference>
<dbReference type="Gene3D" id="2.60.40.420">
    <property type="entry name" value="Cupredoxins - blue copper proteins"/>
    <property type="match status" value="1"/>
</dbReference>
<evidence type="ECO:0000259" key="6">
    <source>
        <dbReference type="PROSITE" id="PS51485"/>
    </source>
</evidence>
<dbReference type="GO" id="GO:0005886">
    <property type="term" value="C:plasma membrane"/>
    <property type="evidence" value="ECO:0000318"/>
    <property type="project" value="GO_Central"/>
</dbReference>
<keyword evidence="2" id="KW-0186">Copper</keyword>
<evidence type="ECO:0000256" key="4">
    <source>
        <dbReference type="SAM" id="MobiDB-lite"/>
    </source>
</evidence>
<dbReference type="Proteomes" id="UP000189703">
    <property type="component" value="Unplaced"/>
</dbReference>
<dbReference type="AlphaFoldDB" id="A0A1U7ZM19"/>
<sequence length="168" mass="17535">MACVYRLMVLVSFVVLAANGALTTQHVVGGSQGWGESTDFSAWTSGRTFKVGDQLVFKYTAGLHTVVELADENAYKSCDTSSAVDSMDGGNSVVKLSKPGTRYFACGTPGHCDQGMKVKIKTVADNGSSPSDSSATSSTTSTSPASTFQSPPIGVVMSMVLVLLNYLV</sequence>
<feature type="domain" description="Phytocyanin" evidence="6">
    <location>
        <begin position="24"/>
        <end position="124"/>
    </location>
</feature>
<reference evidence="8" key="1">
    <citation type="submission" date="2025-08" db="UniProtKB">
        <authorList>
            <consortium name="RefSeq"/>
        </authorList>
    </citation>
    <scope>IDENTIFICATION</scope>
</reference>
<keyword evidence="1" id="KW-0479">Metal-binding</keyword>
<keyword evidence="7" id="KW-1185">Reference proteome</keyword>
<evidence type="ECO:0000313" key="7">
    <source>
        <dbReference type="Proteomes" id="UP000189703"/>
    </source>
</evidence>
<dbReference type="InterPro" id="IPR039391">
    <property type="entry name" value="Phytocyanin-like"/>
</dbReference>
<evidence type="ECO:0000256" key="1">
    <source>
        <dbReference type="ARBA" id="ARBA00022723"/>
    </source>
</evidence>
<dbReference type="FunCoup" id="A0A1U7ZM19">
    <property type="interactions" value="44"/>
</dbReference>
<dbReference type="PANTHER" id="PTHR33021">
    <property type="entry name" value="BLUE COPPER PROTEIN"/>
    <property type="match status" value="1"/>
</dbReference>
<dbReference type="InParanoid" id="A0A1U7ZM19"/>
<keyword evidence="3" id="KW-0325">Glycoprotein</keyword>
<dbReference type="KEGG" id="nnu:104591693"/>
<evidence type="ECO:0000256" key="3">
    <source>
        <dbReference type="ARBA" id="ARBA00023180"/>
    </source>
</evidence>
<feature type="compositionally biased region" description="Low complexity" evidence="4">
    <location>
        <begin position="128"/>
        <end position="147"/>
    </location>
</feature>
<evidence type="ECO:0000313" key="8">
    <source>
        <dbReference type="RefSeq" id="XP_010248962.1"/>
    </source>
</evidence>
<feature type="chain" id="PRO_5010556089" evidence="5">
    <location>
        <begin position="24"/>
        <end position="168"/>
    </location>
</feature>
<organism evidence="7 8">
    <name type="scientific">Nelumbo nucifera</name>
    <name type="common">Sacred lotus</name>
    <dbReference type="NCBI Taxonomy" id="4432"/>
    <lineage>
        <taxon>Eukaryota</taxon>
        <taxon>Viridiplantae</taxon>
        <taxon>Streptophyta</taxon>
        <taxon>Embryophyta</taxon>
        <taxon>Tracheophyta</taxon>
        <taxon>Spermatophyta</taxon>
        <taxon>Magnoliopsida</taxon>
        <taxon>Proteales</taxon>
        <taxon>Nelumbonaceae</taxon>
        <taxon>Nelumbo</taxon>
    </lineage>
</organism>
<dbReference type="OMA" id="YKSCDIS"/>
<feature type="region of interest" description="Disordered" evidence="4">
    <location>
        <begin position="124"/>
        <end position="147"/>
    </location>
</feature>
<dbReference type="CDD" id="cd04216">
    <property type="entry name" value="Phytocyanin"/>
    <property type="match status" value="1"/>
</dbReference>
<feature type="signal peptide" evidence="5">
    <location>
        <begin position="1"/>
        <end position="23"/>
    </location>
</feature>
<dbReference type="PANTHER" id="PTHR33021:SF489">
    <property type="entry name" value="BASIC BLUE PROTEIN-LIKE"/>
    <property type="match status" value="1"/>
</dbReference>
<dbReference type="RefSeq" id="XP_010248962.1">
    <property type="nucleotide sequence ID" value="XM_010250660.2"/>
</dbReference>
<dbReference type="GeneID" id="104591693"/>
<gene>
    <name evidence="8" type="primary">LOC104591693</name>
</gene>
<name>A0A1U7ZM19_NELNU</name>